<proteinExistence type="predicted"/>
<protein>
    <submittedName>
        <fullName evidence="1">Fanconi anemia group I protein</fullName>
    </submittedName>
</protein>
<evidence type="ECO:0000313" key="1">
    <source>
        <dbReference type="EMBL" id="KAJ4722147.1"/>
    </source>
</evidence>
<evidence type="ECO:0000313" key="2">
    <source>
        <dbReference type="Proteomes" id="UP001164539"/>
    </source>
</evidence>
<gene>
    <name evidence="1" type="ORF">OWV82_005698</name>
</gene>
<comment type="caution">
    <text evidence="1">The sequence shown here is derived from an EMBL/GenBank/DDBJ whole genome shotgun (WGS) entry which is preliminary data.</text>
</comment>
<name>A0ACC1YFY2_MELAZ</name>
<organism evidence="1 2">
    <name type="scientific">Melia azedarach</name>
    <name type="common">Chinaberry tree</name>
    <dbReference type="NCBI Taxonomy" id="155640"/>
    <lineage>
        <taxon>Eukaryota</taxon>
        <taxon>Viridiplantae</taxon>
        <taxon>Streptophyta</taxon>
        <taxon>Embryophyta</taxon>
        <taxon>Tracheophyta</taxon>
        <taxon>Spermatophyta</taxon>
        <taxon>Magnoliopsida</taxon>
        <taxon>eudicotyledons</taxon>
        <taxon>Gunneridae</taxon>
        <taxon>Pentapetalae</taxon>
        <taxon>rosids</taxon>
        <taxon>malvids</taxon>
        <taxon>Sapindales</taxon>
        <taxon>Meliaceae</taxon>
        <taxon>Melia</taxon>
    </lineage>
</organism>
<dbReference type="EMBL" id="CM051396">
    <property type="protein sequence ID" value="KAJ4722147.1"/>
    <property type="molecule type" value="Genomic_DNA"/>
</dbReference>
<accession>A0ACC1YFY2</accession>
<dbReference type="Proteomes" id="UP001164539">
    <property type="component" value="Chromosome 3"/>
</dbReference>
<sequence length="1394" mass="155816">MTIKTGPPPLTDADIIRLAQAHYQTDTVSVPPYLLCLESHQTLISFLHSRSSSQSPSVAISEYTFSLLSLISLSPETPSLSSLLSSVLLTYTQLFISLKIPRDSNSLKTIRLFYTLLNYVPINEIKSIVDLIVSDMPQIVNLDDTQMLDLLPKCFDLVRESDRGGDHMNSVFDRVLDCDWSKGLLVKLVSIVGELGFIDKGRCREFLEKVFEGMKIVDLQDLPSLVYQLLVLASKGFNKRDVIEGIVWFFGSKIGSKMTQIVRQVEGTVLLHVNFAVKQDPSLAKEVMGLVKSDLRTFNHFTVAVLLSVGRIRKFRESAMGILKIALLTAYRDYKFSKDCTWLPNEFKEEYLQSVKEVEKAVLRAVNESNCGREHVVPSIVQFGFMLLESVEEHCNSNDLLGIEELGLQILKTLFEVHDMARNEIIEQCKFRVLSLKPEQSMTIIRLIGHLVQSYPYPMLGHVSRLKELLDYFTFMHGKVATYLVAAIMPLIKFSCDLRDYTILVVRKAMFRREEAVRLAATNAIIDLILAEKQFMTDGSFSLQDSSSQASCSQQERPCSTAGGLFQELSALLQRCLYQQAKVKEVMYRGLVKLVLVDPLSGGPVLDFLLPHFLCFYREDSDIQLGVTRCIKSESGRAFVDEPLDCLLYCISLILVLQPHGKSRPSDSSWTCFGFSLSQENEEGRNLSGESFSSALRKIRKFIRNTNLEDILGQAQEEGCTSLAEDKRKCSSLILLGIIEVVLNTIANELEKATDAEKGDLEKELTGFVDLHASLEKNLGTSRQNNAIRRANVRAAAPETPNNPDSRNSNCTQERISFLATSSIFQLLQTALKLHHIECSNTVATSQKHSQTSSAKTLKCSKIISFVLDATLRQINSSPVAGKEDLFKTLIYGDIKILGPPLLKLIFLLKSGPKPSTDQKKKETKGRKGVEGRKEHLSLALICLRELIKISLQNSRLTGLLESLLSVSKLECGLDYESEEASRIDDQHVGSKELFIEKLLKPVISELLQLSLFCEVEILCDILLMIGNILPCKWKDSQGVWAVGFCKSNSITNTNVAKGVVKLSICLSSPPNDLFVAQVVAEELLKVTGSGSGNSLEVSELYPLINQSTSTSVTSCILQLTEAVIVDMDWAIKKLKTFSLVTQKSIHVNHDGEHLSGLTFEEKLYWRTEALVKVLSSFVLMNLNNPQAEQFIRLATRLYKHLAQMSKLKISAKGCKQLSPSVQFQKLVELTCKQLTVPLYNFVAEMQRGQQENASSKGIINKIKRENKCIPDLIFQIEDYEKYLIQLSKASKINLLRHAKRSTARDFKILDPVREEEASNHEANHNDAAAEAVDESNVDSRDDDANELDKVLSPMSNSPAAAEDPESDSDNESAPPVAKRMKRSNVVQDSDDEV</sequence>
<reference evidence="1 2" key="1">
    <citation type="journal article" date="2023" name="Science">
        <title>Complex scaffold remodeling in plant triterpene biosynthesis.</title>
        <authorList>
            <person name="De La Pena R."/>
            <person name="Hodgson H."/>
            <person name="Liu J.C."/>
            <person name="Stephenson M.J."/>
            <person name="Martin A.C."/>
            <person name="Owen C."/>
            <person name="Harkess A."/>
            <person name="Leebens-Mack J."/>
            <person name="Jimenez L.E."/>
            <person name="Osbourn A."/>
            <person name="Sattely E.S."/>
        </authorList>
    </citation>
    <scope>NUCLEOTIDE SEQUENCE [LARGE SCALE GENOMIC DNA]</scope>
    <source>
        <strain evidence="2">cv. JPN11</strain>
        <tissue evidence="1">Leaf</tissue>
    </source>
</reference>
<keyword evidence="2" id="KW-1185">Reference proteome</keyword>